<comment type="catalytic activity">
    <reaction evidence="12">
        <text>a (3S)-3-hydroxyacyl-CoA + NAD(+) = a 3-oxoacyl-CoA + NADH + H(+)</text>
        <dbReference type="Rhea" id="RHEA:22432"/>
        <dbReference type="ChEBI" id="CHEBI:15378"/>
        <dbReference type="ChEBI" id="CHEBI:57318"/>
        <dbReference type="ChEBI" id="CHEBI:57540"/>
        <dbReference type="ChEBI" id="CHEBI:57945"/>
        <dbReference type="ChEBI" id="CHEBI:90726"/>
        <dbReference type="EC" id="1.1.1.35"/>
    </reaction>
</comment>
<dbReference type="GO" id="GO:0070403">
    <property type="term" value="F:NAD+ binding"/>
    <property type="evidence" value="ECO:0007669"/>
    <property type="project" value="InterPro"/>
</dbReference>
<gene>
    <name evidence="15" type="ORF">FEF26_13835</name>
</gene>
<sequence>MSADFSNYRHLTESFPHEMVTQSHVEDIQLPGSAGTLALIRLDNHEDKRPNTLGPGSLIAFGEAVSAQYSRAESGEISALGVTGKPGVFAAGADIVSARELSETQHGIALAELGHTVFNLLEDFPLPTFGFINGSALGGGLEVALPADYRTVSASTQAIGLPEAFLGLVPGWGGIYRLPKLIGPEAAAHVIFVNALNNNKTLNGTKAFEIGIADALFEDSSFEQESLEWAAKILSDDDDASAALAEHRTHESDGDAWSRAVKTAEESVAAKTGASAPGPLRALEIFRQVPHNSRDEDRELEVDALGVLLVSHEFKNVVYGFMELVQKRAKKPAGVPQVRPRSVRRVGVVGAGLMASQLALVFAQQLRVPVVISDIDQERVDRGLSYIAEQNAKQVKKGRLTQDQADSLTGLVTGSTDKSVYADADFVIEAVFEEIGVKKQVFAELEEIVSPETILATNTSSLSVTEMAADLKHPERVIGFHFFNPVQVMPLVEIARTSQTAEEPIATAFDLAATLRKTPVLTKDTTAFVVNRLLLRLMAEVQKAFDHGTDARTADEALKPLGLPMSPFELLAMVGLPVAQHVTESLNNSYGDRFYVSPNVQSLIEHDVTEVWSTDESGAKHIKDSTLELMNFGDSPKSSEQVLTIVLEALAEEIGLMLKDEVVASPKDIDLCMILGAGWPFHRGGITPYLDQQGISQRVNGSTFHG</sequence>
<protein>
    <submittedName>
        <fullName evidence="15">3-hydroxyacyl-CoA dehydrogenase</fullName>
    </submittedName>
</protein>
<feature type="domain" description="3-hydroxyacyl-CoA dehydrogenase NAD binding" evidence="14">
    <location>
        <begin position="346"/>
        <end position="525"/>
    </location>
</feature>
<evidence type="ECO:0000256" key="8">
    <source>
        <dbReference type="ARBA" id="ARBA00023027"/>
    </source>
</evidence>
<dbReference type="AlphaFoldDB" id="A0A5R9BA07"/>
<keyword evidence="6" id="KW-0442">Lipid degradation</keyword>
<dbReference type="InterPro" id="IPR029045">
    <property type="entry name" value="ClpP/crotonase-like_dom_sf"/>
</dbReference>
<keyword evidence="5" id="KW-0276">Fatty acid metabolism</keyword>
<dbReference type="SUPFAM" id="SSF52096">
    <property type="entry name" value="ClpP/crotonase"/>
    <property type="match status" value="1"/>
</dbReference>
<dbReference type="Pfam" id="PF00725">
    <property type="entry name" value="3HCDH"/>
    <property type="match status" value="1"/>
</dbReference>
<reference evidence="15 16" key="1">
    <citation type="submission" date="2019-05" db="EMBL/GenBank/DDBJ databases">
        <title>Nesterenkonia sp. GY074 isolated from the Southern Atlantic Ocean.</title>
        <authorList>
            <person name="Zhang G."/>
        </authorList>
    </citation>
    <scope>NUCLEOTIDE SEQUENCE [LARGE SCALE GENOMIC DNA]</scope>
    <source>
        <strain evidence="15 16">GY074</strain>
    </source>
</reference>
<evidence type="ECO:0000256" key="6">
    <source>
        <dbReference type="ARBA" id="ARBA00022963"/>
    </source>
</evidence>
<evidence type="ECO:0000259" key="13">
    <source>
        <dbReference type="Pfam" id="PF00725"/>
    </source>
</evidence>
<dbReference type="Gene3D" id="3.40.50.720">
    <property type="entry name" value="NAD(P)-binding Rossmann-like Domain"/>
    <property type="match status" value="1"/>
</dbReference>
<dbReference type="Gene3D" id="3.90.226.10">
    <property type="entry name" value="2-enoyl-CoA Hydratase, Chain A, domain 1"/>
    <property type="match status" value="1"/>
</dbReference>
<comment type="similarity">
    <text evidence="4">Belongs to the 3-hydroxyacyl-CoA dehydrogenase family.</text>
</comment>
<evidence type="ECO:0000313" key="16">
    <source>
        <dbReference type="Proteomes" id="UP000310458"/>
    </source>
</evidence>
<dbReference type="CDD" id="cd06558">
    <property type="entry name" value="crotonase-like"/>
    <property type="match status" value="1"/>
</dbReference>
<name>A0A5R9BA07_9MICC</name>
<proteinExistence type="inferred from homology"/>
<keyword evidence="9" id="KW-0443">Lipid metabolism</keyword>
<keyword evidence="10" id="KW-0456">Lyase</keyword>
<evidence type="ECO:0000256" key="10">
    <source>
        <dbReference type="ARBA" id="ARBA00023239"/>
    </source>
</evidence>
<dbReference type="InterPro" id="IPR036291">
    <property type="entry name" value="NAD(P)-bd_dom_sf"/>
</dbReference>
<dbReference type="InterPro" id="IPR008927">
    <property type="entry name" value="6-PGluconate_DH-like_C_sf"/>
</dbReference>
<keyword evidence="11" id="KW-0511">Multifunctional enzyme</keyword>
<comment type="pathway">
    <text evidence="1">Lipid metabolism; fatty acid beta-oxidation.</text>
</comment>
<dbReference type="InterPro" id="IPR001753">
    <property type="entry name" value="Enoyl-CoA_hydra/iso"/>
</dbReference>
<evidence type="ECO:0000256" key="3">
    <source>
        <dbReference type="ARBA" id="ARBA00007005"/>
    </source>
</evidence>
<dbReference type="PANTHER" id="PTHR43612:SF3">
    <property type="entry name" value="TRIFUNCTIONAL ENZYME SUBUNIT ALPHA, MITOCHONDRIAL"/>
    <property type="match status" value="1"/>
</dbReference>
<dbReference type="EMBL" id="VAVZ01000049">
    <property type="protein sequence ID" value="TLP93271.1"/>
    <property type="molecule type" value="Genomic_DNA"/>
</dbReference>
<comment type="pathway">
    <text evidence="2">Lipid metabolism; butanoate metabolism.</text>
</comment>
<dbReference type="Gene3D" id="1.10.1040.50">
    <property type="match status" value="1"/>
</dbReference>
<dbReference type="Proteomes" id="UP000310458">
    <property type="component" value="Unassembled WGS sequence"/>
</dbReference>
<evidence type="ECO:0000259" key="14">
    <source>
        <dbReference type="Pfam" id="PF02737"/>
    </source>
</evidence>
<evidence type="ECO:0000256" key="1">
    <source>
        <dbReference type="ARBA" id="ARBA00005005"/>
    </source>
</evidence>
<dbReference type="InterPro" id="IPR050136">
    <property type="entry name" value="FA_oxidation_alpha_subunit"/>
</dbReference>
<comment type="similarity">
    <text evidence="3">In the central section; belongs to the 3-hydroxyacyl-CoA dehydrogenase family.</text>
</comment>
<comment type="caution">
    <text evidence="15">The sequence shown here is derived from an EMBL/GenBank/DDBJ whole genome shotgun (WGS) entry which is preliminary data.</text>
</comment>
<evidence type="ECO:0000256" key="2">
    <source>
        <dbReference type="ARBA" id="ARBA00005086"/>
    </source>
</evidence>
<dbReference type="InterPro" id="IPR006108">
    <property type="entry name" value="3HC_DH_C"/>
</dbReference>
<dbReference type="Pfam" id="PF02737">
    <property type="entry name" value="3HCDH_N"/>
    <property type="match status" value="1"/>
</dbReference>
<accession>A0A5R9BA07</accession>
<dbReference type="GO" id="GO:0006635">
    <property type="term" value="P:fatty acid beta-oxidation"/>
    <property type="evidence" value="ECO:0007669"/>
    <property type="project" value="UniProtKB-UniPathway"/>
</dbReference>
<dbReference type="Pfam" id="PF00378">
    <property type="entry name" value="ECH_1"/>
    <property type="match status" value="1"/>
</dbReference>
<evidence type="ECO:0000256" key="7">
    <source>
        <dbReference type="ARBA" id="ARBA00023002"/>
    </source>
</evidence>
<dbReference type="SUPFAM" id="SSF48179">
    <property type="entry name" value="6-phosphogluconate dehydrogenase C-terminal domain-like"/>
    <property type="match status" value="2"/>
</dbReference>
<evidence type="ECO:0000256" key="4">
    <source>
        <dbReference type="ARBA" id="ARBA00009463"/>
    </source>
</evidence>
<keyword evidence="7" id="KW-0560">Oxidoreductase</keyword>
<keyword evidence="16" id="KW-1185">Reference proteome</keyword>
<dbReference type="InterPro" id="IPR006176">
    <property type="entry name" value="3-OHacyl-CoA_DH_NAD-bd"/>
</dbReference>
<dbReference type="UniPathway" id="UPA00659"/>
<evidence type="ECO:0000256" key="11">
    <source>
        <dbReference type="ARBA" id="ARBA00023268"/>
    </source>
</evidence>
<dbReference type="PANTHER" id="PTHR43612">
    <property type="entry name" value="TRIFUNCTIONAL ENZYME SUBUNIT ALPHA"/>
    <property type="match status" value="1"/>
</dbReference>
<evidence type="ECO:0000256" key="5">
    <source>
        <dbReference type="ARBA" id="ARBA00022832"/>
    </source>
</evidence>
<evidence type="ECO:0000256" key="9">
    <source>
        <dbReference type="ARBA" id="ARBA00023098"/>
    </source>
</evidence>
<feature type="domain" description="3-hydroxyacyl-CoA dehydrogenase C-terminal" evidence="13">
    <location>
        <begin position="528"/>
        <end position="607"/>
    </location>
</feature>
<evidence type="ECO:0000313" key="15">
    <source>
        <dbReference type="EMBL" id="TLP93271.1"/>
    </source>
</evidence>
<evidence type="ECO:0000256" key="12">
    <source>
        <dbReference type="ARBA" id="ARBA00049556"/>
    </source>
</evidence>
<dbReference type="GO" id="GO:0016509">
    <property type="term" value="F:long-chain (3S)-3-hydroxyacyl-CoA dehydrogenase (NAD+) activity"/>
    <property type="evidence" value="ECO:0007669"/>
    <property type="project" value="TreeGrafter"/>
</dbReference>
<dbReference type="SUPFAM" id="SSF51735">
    <property type="entry name" value="NAD(P)-binding Rossmann-fold domains"/>
    <property type="match status" value="1"/>
</dbReference>
<dbReference type="FunFam" id="3.40.50.720:FF:000009">
    <property type="entry name" value="Fatty oxidation complex, alpha subunit"/>
    <property type="match status" value="1"/>
</dbReference>
<keyword evidence="8" id="KW-0520">NAD</keyword>
<dbReference type="OrthoDB" id="9771883at2"/>
<organism evidence="15 16">
    <name type="scientific">Nesterenkonia salmonea</name>
    <dbReference type="NCBI Taxonomy" id="1804987"/>
    <lineage>
        <taxon>Bacteria</taxon>
        <taxon>Bacillati</taxon>
        <taxon>Actinomycetota</taxon>
        <taxon>Actinomycetes</taxon>
        <taxon>Micrococcales</taxon>
        <taxon>Micrococcaceae</taxon>
        <taxon>Nesterenkonia</taxon>
    </lineage>
</organism>
<dbReference type="GO" id="GO:0004300">
    <property type="term" value="F:enoyl-CoA hydratase activity"/>
    <property type="evidence" value="ECO:0007669"/>
    <property type="project" value="TreeGrafter"/>
</dbReference>